<keyword evidence="2" id="KW-0067">ATP-binding</keyword>
<evidence type="ECO:0000259" key="1">
    <source>
        <dbReference type="Pfam" id="PF13625"/>
    </source>
</evidence>
<name>A0ABW5PD21_9BACL</name>
<comment type="caution">
    <text evidence="2">The sequence shown here is derived from an EMBL/GenBank/DDBJ whole genome shotgun (WGS) entry which is preliminary data.</text>
</comment>
<evidence type="ECO:0000313" key="2">
    <source>
        <dbReference type="EMBL" id="MFD2612903.1"/>
    </source>
</evidence>
<gene>
    <name evidence="2" type="ORF">ACFSUF_10770</name>
</gene>
<dbReference type="EMBL" id="JBHUME010000007">
    <property type="protein sequence ID" value="MFD2612903.1"/>
    <property type="molecule type" value="Genomic_DNA"/>
</dbReference>
<feature type="domain" description="Helicase XPB/Ssl2 N-terminal" evidence="1">
    <location>
        <begin position="378"/>
        <end position="495"/>
    </location>
</feature>
<accession>A0ABW5PD21</accession>
<keyword evidence="2" id="KW-0347">Helicase</keyword>
<keyword evidence="3" id="KW-1185">Reference proteome</keyword>
<protein>
    <submittedName>
        <fullName evidence="2">Helicase-associated domain-containing protein</fullName>
    </submittedName>
</protein>
<dbReference type="GO" id="GO:0004386">
    <property type="term" value="F:helicase activity"/>
    <property type="evidence" value="ECO:0007669"/>
    <property type="project" value="UniProtKB-KW"/>
</dbReference>
<keyword evidence="2" id="KW-0547">Nucleotide-binding</keyword>
<reference evidence="3" key="1">
    <citation type="journal article" date="2019" name="Int. J. Syst. Evol. Microbiol.">
        <title>The Global Catalogue of Microorganisms (GCM) 10K type strain sequencing project: providing services to taxonomists for standard genome sequencing and annotation.</title>
        <authorList>
            <consortium name="The Broad Institute Genomics Platform"/>
            <consortium name="The Broad Institute Genome Sequencing Center for Infectious Disease"/>
            <person name="Wu L."/>
            <person name="Ma J."/>
        </authorList>
    </citation>
    <scope>NUCLEOTIDE SEQUENCE [LARGE SCALE GENOMIC DNA]</scope>
    <source>
        <strain evidence="3">KCTC 3950</strain>
    </source>
</reference>
<dbReference type="Pfam" id="PF13625">
    <property type="entry name" value="Helicase_C_3"/>
    <property type="match status" value="1"/>
</dbReference>
<dbReference type="InterPro" id="IPR032830">
    <property type="entry name" value="XPB/Ssl2_N"/>
</dbReference>
<sequence length="677" mass="75737">MDSAQLINRLPAELKNHLAAVTGAGESSDGSRLAETLSDQEWIYKSYRSLSDRERSALAFIMLAAGSAPFEWQLLEQKLKTVAAAGRERNVPLSPAALKTALIQFRRKGLLFTFRKTWGEHVYTFSSDTFSLWLHAALPDMVPAHKSGVPDTEVLIIREAGRGLAQEVFQLLTFTANHGLPLTQKGTIHKRLLQKAEEQIRIDPHIVSGLSFQYAHQDAYPPHFAVVLDRALRLGLLVHEQDRIALVPDRIAAWVKRAVPHLQASLYRGFADVYRPAEVWKQLAGAALERLTAGEWYAVRPIIKALDRLGVLDQDSIGRAEEEWAAGWLKPLAELGWADLGEHPDQGLMFRWSFQVLREAAIQDADAMPELIQTAQIFVQPDFEVIVPPTVSFAVRWELECFCDPAKFDQVMVYRLSRESVFRGLEHGRTLTELISSLEKWAKYGIPGNISSALNEWGQQYGRVSFADVVLLRCRDEQTAAELAVHPGAKAYLISSIGKQDYIVQKDKLGELYAILDKAGYHPRKRVDAPVSGEQIPGYPRLDDSIEESAEAPNAAADLRPRGIVYGKTSVPYYEMEPGLPSLDEIYPSLEEVPSLWLNGLRGYHSSTKREMLDKALELQAYVKLSDGQKTFDFVPDAVRDERGGWSAEGLADGVRSRLTPDLIKEMQLILPGINEN</sequence>
<evidence type="ECO:0000313" key="3">
    <source>
        <dbReference type="Proteomes" id="UP001597541"/>
    </source>
</evidence>
<organism evidence="2 3">
    <name type="scientific">Paenibacillus gansuensis</name>
    <dbReference type="NCBI Taxonomy" id="306542"/>
    <lineage>
        <taxon>Bacteria</taxon>
        <taxon>Bacillati</taxon>
        <taxon>Bacillota</taxon>
        <taxon>Bacilli</taxon>
        <taxon>Bacillales</taxon>
        <taxon>Paenibacillaceae</taxon>
        <taxon>Paenibacillus</taxon>
    </lineage>
</organism>
<dbReference type="Proteomes" id="UP001597541">
    <property type="component" value="Unassembled WGS sequence"/>
</dbReference>
<dbReference type="RefSeq" id="WP_377602755.1">
    <property type="nucleotide sequence ID" value="NZ_JBHUME010000007.1"/>
</dbReference>
<proteinExistence type="predicted"/>
<keyword evidence="2" id="KW-0378">Hydrolase</keyword>